<organism evidence="1 2">
    <name type="scientific">Parascardovia denticolens DSM 10105 = JCM 12538</name>
    <dbReference type="NCBI Taxonomy" id="864564"/>
    <lineage>
        <taxon>Bacteria</taxon>
        <taxon>Bacillati</taxon>
        <taxon>Actinomycetota</taxon>
        <taxon>Actinomycetes</taxon>
        <taxon>Bifidobacteriales</taxon>
        <taxon>Bifidobacteriaceae</taxon>
        <taxon>Parascardovia</taxon>
    </lineage>
</organism>
<sequence>MQRFAKSQSPPLSIQLIQSVAGRQPVHRLPAGLAGLSFVPIPPKSCQ</sequence>
<keyword evidence="2" id="KW-1185">Reference proteome</keyword>
<accession>E6K2F0</accession>
<comment type="caution">
    <text evidence="1">The sequence shown here is derived from an EMBL/GenBank/DDBJ whole genome shotgun (WGS) entry which is preliminary data.</text>
</comment>
<dbReference type="EMBL" id="AEON01000002">
    <property type="protein sequence ID" value="EFT82938.1"/>
    <property type="molecule type" value="Genomic_DNA"/>
</dbReference>
<reference evidence="1 2" key="1">
    <citation type="submission" date="2010-12" db="EMBL/GenBank/DDBJ databases">
        <authorList>
            <person name="Muzny D."/>
            <person name="Qin X."/>
            <person name="Buhay C."/>
            <person name="Dugan-Rocha S."/>
            <person name="Ding Y."/>
            <person name="Chen G."/>
            <person name="Hawes A."/>
            <person name="Holder M."/>
            <person name="Jhangiani S."/>
            <person name="Johnson A."/>
            <person name="Khan Z."/>
            <person name="Li Z."/>
            <person name="Liu W."/>
            <person name="Liu X."/>
            <person name="Perez L."/>
            <person name="Shen H."/>
            <person name="Wang Q."/>
            <person name="Watt J."/>
            <person name="Xi L."/>
            <person name="Xin Y."/>
            <person name="Zhou J."/>
            <person name="Deng J."/>
            <person name="Jiang H."/>
            <person name="Liu Y."/>
            <person name="Qu J."/>
            <person name="Song X.-Z."/>
            <person name="Zhang L."/>
            <person name="Villasana D."/>
            <person name="Johnson A."/>
            <person name="Liu J."/>
            <person name="Liyanage D."/>
            <person name="Lorensuhewa L."/>
            <person name="Robinson T."/>
            <person name="Song A."/>
            <person name="Song B.-B."/>
            <person name="Dinh H."/>
            <person name="Thornton R."/>
            <person name="Coyle M."/>
            <person name="Francisco L."/>
            <person name="Jackson L."/>
            <person name="Javaid M."/>
            <person name="Korchina V."/>
            <person name="Kovar C."/>
            <person name="Mata R."/>
            <person name="Mathew T."/>
            <person name="Ngo R."/>
            <person name="Nguyen L."/>
            <person name="Nguyen N."/>
            <person name="Okwuonu G."/>
            <person name="Ongeri F."/>
            <person name="Pham C."/>
            <person name="Simmons D."/>
            <person name="Wilczek-Boney K."/>
            <person name="Hale W."/>
            <person name="Jakkamsetti A."/>
            <person name="Pham P."/>
            <person name="Ruth R."/>
            <person name="San Lucas F."/>
            <person name="Warren J."/>
            <person name="Zhang J."/>
            <person name="Zhao Z."/>
            <person name="Zhou C."/>
            <person name="Zhu D."/>
            <person name="Lee S."/>
            <person name="Bess C."/>
            <person name="Blankenburg K."/>
            <person name="Forbes L."/>
            <person name="Fu Q."/>
            <person name="Gubbala S."/>
            <person name="Hirani K."/>
            <person name="Jayaseelan J.C."/>
            <person name="Lara F."/>
            <person name="Munidasa M."/>
            <person name="Palculict T."/>
            <person name="Patil S."/>
            <person name="Pu L.-L."/>
            <person name="Saada N."/>
            <person name="Tang L."/>
            <person name="Weissenberger G."/>
            <person name="Zhu Y."/>
            <person name="Hemphill L."/>
            <person name="Shang Y."/>
            <person name="Youmans B."/>
            <person name="Ayvaz T."/>
            <person name="Ross M."/>
            <person name="Santibanez J."/>
            <person name="Aqrawi P."/>
            <person name="Gross S."/>
            <person name="Joshi V."/>
            <person name="Fowler G."/>
            <person name="Nazareth L."/>
            <person name="Reid J."/>
            <person name="Worley K."/>
            <person name="Petrosino J."/>
            <person name="Highlander S."/>
            <person name="Gibbs R."/>
        </authorList>
    </citation>
    <scope>NUCLEOTIDE SEQUENCE [LARGE SCALE GENOMIC DNA]</scope>
    <source>
        <strain evidence="1 2">DSM 10105</strain>
    </source>
</reference>
<gene>
    <name evidence="1" type="ORF">HMPREF0620_1623</name>
</gene>
<dbReference type="HOGENOM" id="CLU_3171189_0_0_11"/>
<dbReference type="Proteomes" id="UP000004946">
    <property type="component" value="Chromosome"/>
</dbReference>
<evidence type="ECO:0000313" key="1">
    <source>
        <dbReference type="EMBL" id="EFT82938.1"/>
    </source>
</evidence>
<evidence type="ECO:0000313" key="2">
    <source>
        <dbReference type="Proteomes" id="UP000004946"/>
    </source>
</evidence>
<name>E6K2F0_PARDN</name>
<dbReference type="AlphaFoldDB" id="E6K2F0"/>
<proteinExistence type="predicted"/>
<protein>
    <submittedName>
        <fullName evidence="1">Uncharacterized protein</fullName>
    </submittedName>
</protein>